<evidence type="ECO:0000256" key="1">
    <source>
        <dbReference type="ARBA" id="ARBA00022690"/>
    </source>
</evidence>
<dbReference type="PROSITE" id="PS50279">
    <property type="entry name" value="BPTI_KUNITZ_2"/>
    <property type="match status" value="1"/>
</dbReference>
<dbReference type="InterPro" id="IPR050098">
    <property type="entry name" value="TFPI/VKTCI-like"/>
</dbReference>
<keyword evidence="2" id="KW-0722">Serine protease inhibitor</keyword>
<sequence length="62" mass="6922">MVACHLPHSVDGYKDGTVCGRMRENWSYDSVTKTCIMFIYGGCGGNDNNFNTFKECKDTCLS</sequence>
<dbReference type="GO" id="GO:0004867">
    <property type="term" value="F:serine-type endopeptidase inhibitor activity"/>
    <property type="evidence" value="ECO:0007669"/>
    <property type="project" value="UniProtKB-KW"/>
</dbReference>
<dbReference type="PANTHER" id="PTHR10083:SF374">
    <property type="entry name" value="BPTI_KUNITZ INHIBITOR DOMAIN-CONTAINING PROTEIN"/>
    <property type="match status" value="1"/>
</dbReference>
<keyword evidence="6" id="KW-1185">Reference proteome</keyword>
<evidence type="ECO:0000256" key="2">
    <source>
        <dbReference type="ARBA" id="ARBA00022900"/>
    </source>
</evidence>
<organism evidence="5 6">
    <name type="scientific">Drosophila virilis</name>
    <name type="common">Fruit fly</name>
    <dbReference type="NCBI Taxonomy" id="7244"/>
    <lineage>
        <taxon>Eukaryota</taxon>
        <taxon>Metazoa</taxon>
        <taxon>Ecdysozoa</taxon>
        <taxon>Arthropoda</taxon>
        <taxon>Hexapoda</taxon>
        <taxon>Insecta</taxon>
        <taxon>Pterygota</taxon>
        <taxon>Neoptera</taxon>
        <taxon>Endopterygota</taxon>
        <taxon>Diptera</taxon>
        <taxon>Brachycera</taxon>
        <taxon>Muscomorpha</taxon>
        <taxon>Ephydroidea</taxon>
        <taxon>Drosophilidae</taxon>
        <taxon>Drosophila</taxon>
    </lineage>
</organism>
<keyword evidence="1" id="KW-0646">Protease inhibitor</keyword>
<dbReference type="SUPFAM" id="SSF57362">
    <property type="entry name" value="BPTI-like"/>
    <property type="match status" value="1"/>
</dbReference>
<gene>
    <name evidence="5" type="primary">Dvir\GJ26894</name>
    <name evidence="5" type="ORF">Dvir_GJ26894</name>
</gene>
<dbReference type="InterPro" id="IPR036880">
    <property type="entry name" value="Kunitz_BPTI_sf"/>
</dbReference>
<dbReference type="CDD" id="cd00109">
    <property type="entry name" value="Kunitz-type"/>
    <property type="match status" value="1"/>
</dbReference>
<accession>A0A0Q9WLM9</accession>
<dbReference type="PRINTS" id="PR00759">
    <property type="entry name" value="BASICPTASE"/>
</dbReference>
<dbReference type="SMART" id="SM00131">
    <property type="entry name" value="KU"/>
    <property type="match status" value="1"/>
</dbReference>
<dbReference type="Pfam" id="PF00014">
    <property type="entry name" value="Kunitz_BPTI"/>
    <property type="match status" value="1"/>
</dbReference>
<evidence type="ECO:0000256" key="3">
    <source>
        <dbReference type="ARBA" id="ARBA00023157"/>
    </source>
</evidence>
<dbReference type="Gene3D" id="4.10.410.10">
    <property type="entry name" value="Pancreatic trypsin inhibitor Kunitz domain"/>
    <property type="match status" value="1"/>
</dbReference>
<reference evidence="5 6" key="1">
    <citation type="journal article" date="2007" name="Nature">
        <title>Evolution of genes and genomes on the Drosophila phylogeny.</title>
        <authorList>
            <consortium name="Drosophila 12 Genomes Consortium"/>
            <person name="Clark A.G."/>
            <person name="Eisen M.B."/>
            <person name="Smith D.R."/>
            <person name="Bergman C.M."/>
            <person name="Oliver B."/>
            <person name="Markow T.A."/>
            <person name="Kaufman T.C."/>
            <person name="Kellis M."/>
            <person name="Gelbart W."/>
            <person name="Iyer V.N."/>
            <person name="Pollard D.A."/>
            <person name="Sackton T.B."/>
            <person name="Larracuente A.M."/>
            <person name="Singh N.D."/>
            <person name="Abad J.P."/>
            <person name="Abt D.N."/>
            <person name="Adryan B."/>
            <person name="Aguade M."/>
            <person name="Akashi H."/>
            <person name="Anderson W.W."/>
            <person name="Aquadro C.F."/>
            <person name="Ardell D.H."/>
            <person name="Arguello R."/>
            <person name="Artieri C.G."/>
            <person name="Barbash D.A."/>
            <person name="Barker D."/>
            <person name="Barsanti P."/>
            <person name="Batterham P."/>
            <person name="Batzoglou S."/>
            <person name="Begun D."/>
            <person name="Bhutkar A."/>
            <person name="Blanco E."/>
            <person name="Bosak S.A."/>
            <person name="Bradley R.K."/>
            <person name="Brand A.D."/>
            <person name="Brent M.R."/>
            <person name="Brooks A.N."/>
            <person name="Brown R.H."/>
            <person name="Butlin R.K."/>
            <person name="Caggese C."/>
            <person name="Calvi B.R."/>
            <person name="Bernardo de Carvalho A."/>
            <person name="Caspi A."/>
            <person name="Castrezana S."/>
            <person name="Celniker S.E."/>
            <person name="Chang J.L."/>
            <person name="Chapple C."/>
            <person name="Chatterji S."/>
            <person name="Chinwalla A."/>
            <person name="Civetta A."/>
            <person name="Clifton S.W."/>
            <person name="Comeron J.M."/>
            <person name="Costello J.C."/>
            <person name="Coyne J.A."/>
            <person name="Daub J."/>
            <person name="David R.G."/>
            <person name="Delcher A.L."/>
            <person name="Delehaunty K."/>
            <person name="Do C.B."/>
            <person name="Ebling H."/>
            <person name="Edwards K."/>
            <person name="Eickbush T."/>
            <person name="Evans J.D."/>
            <person name="Filipski A."/>
            <person name="Findeiss S."/>
            <person name="Freyhult E."/>
            <person name="Fulton L."/>
            <person name="Fulton R."/>
            <person name="Garcia A.C."/>
            <person name="Gardiner A."/>
            <person name="Garfield D.A."/>
            <person name="Garvin B.E."/>
            <person name="Gibson G."/>
            <person name="Gilbert D."/>
            <person name="Gnerre S."/>
            <person name="Godfrey J."/>
            <person name="Good R."/>
            <person name="Gotea V."/>
            <person name="Gravely B."/>
            <person name="Greenberg A.J."/>
            <person name="Griffiths-Jones S."/>
            <person name="Gross S."/>
            <person name="Guigo R."/>
            <person name="Gustafson E.A."/>
            <person name="Haerty W."/>
            <person name="Hahn M.W."/>
            <person name="Halligan D.L."/>
            <person name="Halpern A.L."/>
            <person name="Halter G.M."/>
            <person name="Han M.V."/>
            <person name="Heger A."/>
            <person name="Hillier L."/>
            <person name="Hinrichs A.S."/>
            <person name="Holmes I."/>
            <person name="Hoskins R.A."/>
            <person name="Hubisz M.J."/>
            <person name="Hultmark D."/>
            <person name="Huntley M.A."/>
            <person name="Jaffe D.B."/>
            <person name="Jagadeeshan S."/>
            <person name="Jeck W.R."/>
            <person name="Johnson J."/>
            <person name="Jones C.D."/>
            <person name="Jordan W.C."/>
            <person name="Karpen G.H."/>
            <person name="Kataoka E."/>
            <person name="Keightley P.D."/>
            <person name="Kheradpour P."/>
            <person name="Kirkness E.F."/>
            <person name="Koerich L.B."/>
            <person name="Kristiansen K."/>
            <person name="Kudrna D."/>
            <person name="Kulathinal R.J."/>
            <person name="Kumar S."/>
            <person name="Kwok R."/>
            <person name="Lander E."/>
            <person name="Langley C.H."/>
            <person name="Lapoint R."/>
            <person name="Lazzaro B.P."/>
            <person name="Lee S.J."/>
            <person name="Levesque L."/>
            <person name="Li R."/>
            <person name="Lin C.F."/>
            <person name="Lin M.F."/>
            <person name="Lindblad-Toh K."/>
            <person name="Llopart A."/>
            <person name="Long M."/>
            <person name="Low L."/>
            <person name="Lozovsky E."/>
            <person name="Lu J."/>
            <person name="Luo M."/>
            <person name="Machado C.A."/>
            <person name="Makalowski W."/>
            <person name="Marzo M."/>
            <person name="Matsuda M."/>
            <person name="Matzkin L."/>
            <person name="McAllister B."/>
            <person name="McBride C.S."/>
            <person name="McKernan B."/>
            <person name="McKernan K."/>
            <person name="Mendez-Lago M."/>
            <person name="Minx P."/>
            <person name="Mollenhauer M.U."/>
            <person name="Montooth K."/>
            <person name="Mount S.M."/>
            <person name="Mu X."/>
            <person name="Myers E."/>
            <person name="Negre B."/>
            <person name="Newfeld S."/>
            <person name="Nielsen R."/>
            <person name="Noor M.A."/>
            <person name="O'Grady P."/>
            <person name="Pachter L."/>
            <person name="Papaceit M."/>
            <person name="Parisi M.J."/>
            <person name="Parisi M."/>
            <person name="Parts L."/>
            <person name="Pedersen J.S."/>
            <person name="Pesole G."/>
            <person name="Phillippy A.M."/>
            <person name="Ponting C.P."/>
            <person name="Pop M."/>
            <person name="Porcelli D."/>
            <person name="Powell J.R."/>
            <person name="Prohaska S."/>
            <person name="Pruitt K."/>
            <person name="Puig M."/>
            <person name="Quesneville H."/>
            <person name="Ram K.R."/>
            <person name="Rand D."/>
            <person name="Rasmussen M.D."/>
            <person name="Reed L.K."/>
            <person name="Reenan R."/>
            <person name="Reily A."/>
            <person name="Remington K.A."/>
            <person name="Rieger T.T."/>
            <person name="Ritchie M.G."/>
            <person name="Robin C."/>
            <person name="Rogers Y.H."/>
            <person name="Rohde C."/>
            <person name="Rozas J."/>
            <person name="Rubenfield M.J."/>
            <person name="Ruiz A."/>
            <person name="Russo S."/>
            <person name="Salzberg S.L."/>
            <person name="Sanchez-Gracia A."/>
            <person name="Saranga D.J."/>
            <person name="Sato H."/>
            <person name="Schaeffer S.W."/>
            <person name="Schatz M.C."/>
            <person name="Schlenke T."/>
            <person name="Schwartz R."/>
            <person name="Segarra C."/>
            <person name="Singh R.S."/>
            <person name="Sirot L."/>
            <person name="Sirota M."/>
            <person name="Sisneros N.B."/>
            <person name="Smith C.D."/>
            <person name="Smith T.F."/>
            <person name="Spieth J."/>
            <person name="Stage D.E."/>
            <person name="Stark A."/>
            <person name="Stephan W."/>
            <person name="Strausberg R.L."/>
            <person name="Strempel S."/>
            <person name="Sturgill D."/>
            <person name="Sutton G."/>
            <person name="Sutton G.G."/>
            <person name="Tao W."/>
            <person name="Teichmann S."/>
            <person name="Tobari Y.N."/>
            <person name="Tomimura Y."/>
            <person name="Tsolas J.M."/>
            <person name="Valente V.L."/>
            <person name="Venter E."/>
            <person name="Venter J.C."/>
            <person name="Vicario S."/>
            <person name="Vieira F.G."/>
            <person name="Vilella A.J."/>
            <person name="Villasante A."/>
            <person name="Walenz B."/>
            <person name="Wang J."/>
            <person name="Wasserman M."/>
            <person name="Watts T."/>
            <person name="Wilson D."/>
            <person name="Wilson R.K."/>
            <person name="Wing R.A."/>
            <person name="Wolfner M.F."/>
            <person name="Wong A."/>
            <person name="Wong G.K."/>
            <person name="Wu C.I."/>
            <person name="Wu G."/>
            <person name="Yamamoto D."/>
            <person name="Yang H.P."/>
            <person name="Yang S.P."/>
            <person name="Yorke J.A."/>
            <person name="Yoshida K."/>
            <person name="Zdobnov E."/>
            <person name="Zhang P."/>
            <person name="Zhang Y."/>
            <person name="Zimin A.V."/>
            <person name="Baldwin J."/>
            <person name="Abdouelleil A."/>
            <person name="Abdulkadir J."/>
            <person name="Abebe A."/>
            <person name="Abera B."/>
            <person name="Abreu J."/>
            <person name="Acer S.C."/>
            <person name="Aftuck L."/>
            <person name="Alexander A."/>
            <person name="An P."/>
            <person name="Anderson E."/>
            <person name="Anderson S."/>
            <person name="Arachi H."/>
            <person name="Azer M."/>
            <person name="Bachantsang P."/>
            <person name="Barry A."/>
            <person name="Bayul T."/>
            <person name="Berlin A."/>
            <person name="Bessette D."/>
            <person name="Bloom T."/>
            <person name="Blye J."/>
            <person name="Boguslavskiy L."/>
            <person name="Bonnet C."/>
            <person name="Boukhgalter B."/>
            <person name="Bourzgui I."/>
            <person name="Brown A."/>
            <person name="Cahill P."/>
            <person name="Channer S."/>
            <person name="Cheshatsang Y."/>
            <person name="Chuda L."/>
            <person name="Citroen M."/>
            <person name="Collymore A."/>
            <person name="Cooke P."/>
            <person name="Costello M."/>
            <person name="D'Aco K."/>
            <person name="Daza R."/>
            <person name="De Haan G."/>
            <person name="DeGray S."/>
            <person name="DeMaso C."/>
            <person name="Dhargay N."/>
            <person name="Dooley K."/>
            <person name="Dooley E."/>
            <person name="Doricent M."/>
            <person name="Dorje P."/>
            <person name="Dorjee K."/>
            <person name="Dupes A."/>
            <person name="Elong R."/>
            <person name="Falk J."/>
            <person name="Farina A."/>
            <person name="Faro S."/>
            <person name="Ferguson D."/>
            <person name="Fisher S."/>
            <person name="Foley C.D."/>
            <person name="Franke A."/>
            <person name="Friedrich D."/>
            <person name="Gadbois L."/>
            <person name="Gearin G."/>
            <person name="Gearin C.R."/>
            <person name="Giannoukos G."/>
            <person name="Goode T."/>
            <person name="Graham J."/>
            <person name="Grandbois E."/>
            <person name="Grewal S."/>
            <person name="Gyaltsen K."/>
            <person name="Hafez N."/>
            <person name="Hagos B."/>
            <person name="Hall J."/>
            <person name="Henson C."/>
            <person name="Hollinger A."/>
            <person name="Honan T."/>
            <person name="Huard M.D."/>
            <person name="Hughes L."/>
            <person name="Hurhula B."/>
            <person name="Husby M.E."/>
            <person name="Kamat A."/>
            <person name="Kanga B."/>
            <person name="Kashin S."/>
            <person name="Khazanovich D."/>
            <person name="Kisner P."/>
            <person name="Lance K."/>
            <person name="Lara M."/>
            <person name="Lee W."/>
            <person name="Lennon N."/>
            <person name="Letendre F."/>
            <person name="LeVine R."/>
            <person name="Lipovsky A."/>
            <person name="Liu X."/>
            <person name="Liu J."/>
            <person name="Liu S."/>
            <person name="Lokyitsang T."/>
            <person name="Lokyitsang Y."/>
            <person name="Lubonja R."/>
            <person name="Lui A."/>
            <person name="MacDonald P."/>
            <person name="Magnisalis V."/>
            <person name="Maru K."/>
            <person name="Matthews C."/>
            <person name="McCusker W."/>
            <person name="McDonough S."/>
            <person name="Mehta T."/>
            <person name="Meldrim J."/>
            <person name="Meneus L."/>
            <person name="Mihai O."/>
            <person name="Mihalev A."/>
            <person name="Mihova T."/>
            <person name="Mittelman R."/>
            <person name="Mlenga V."/>
            <person name="Montmayeur A."/>
            <person name="Mulrain L."/>
            <person name="Navidi A."/>
            <person name="Naylor J."/>
            <person name="Negash T."/>
            <person name="Nguyen T."/>
            <person name="Nguyen N."/>
            <person name="Nicol R."/>
            <person name="Norbu C."/>
            <person name="Norbu N."/>
            <person name="Novod N."/>
            <person name="O'Neill B."/>
            <person name="Osman S."/>
            <person name="Markiewicz E."/>
            <person name="Oyono O.L."/>
            <person name="Patti C."/>
            <person name="Phunkhang P."/>
            <person name="Pierre F."/>
            <person name="Priest M."/>
            <person name="Raghuraman S."/>
            <person name="Rege F."/>
            <person name="Reyes R."/>
            <person name="Rise C."/>
            <person name="Rogov P."/>
            <person name="Ross K."/>
            <person name="Ryan E."/>
            <person name="Settipalli S."/>
            <person name="Shea T."/>
            <person name="Sherpa N."/>
            <person name="Shi L."/>
            <person name="Shih D."/>
            <person name="Sparrow T."/>
            <person name="Spaulding J."/>
            <person name="Stalker J."/>
            <person name="Stange-Thomann N."/>
            <person name="Stavropoulos S."/>
            <person name="Stone C."/>
            <person name="Strader C."/>
            <person name="Tesfaye S."/>
            <person name="Thomson T."/>
            <person name="Thoulutsang Y."/>
            <person name="Thoulutsang D."/>
            <person name="Topham K."/>
            <person name="Topping I."/>
            <person name="Tsamla T."/>
            <person name="Vassiliev H."/>
            <person name="Vo A."/>
            <person name="Wangchuk T."/>
            <person name="Wangdi T."/>
            <person name="Weiand M."/>
            <person name="Wilkinson J."/>
            <person name="Wilson A."/>
            <person name="Yadav S."/>
            <person name="Young G."/>
            <person name="Yu Q."/>
            <person name="Zembek L."/>
            <person name="Zhong D."/>
            <person name="Zimmer A."/>
            <person name="Zwirko Z."/>
            <person name="Jaffe D.B."/>
            <person name="Alvarez P."/>
            <person name="Brockman W."/>
            <person name="Butler J."/>
            <person name="Chin C."/>
            <person name="Gnerre S."/>
            <person name="Grabherr M."/>
            <person name="Kleber M."/>
            <person name="Mauceli E."/>
            <person name="MacCallum I."/>
        </authorList>
    </citation>
    <scope>NUCLEOTIDE SEQUENCE [LARGE SCALE GENOMIC DNA]</scope>
    <source>
        <strain evidence="6">Tucson 15010-1051.87</strain>
    </source>
</reference>
<dbReference type="OrthoDB" id="4473401at2759"/>
<dbReference type="PROSITE" id="PS00280">
    <property type="entry name" value="BPTI_KUNITZ_1"/>
    <property type="match status" value="1"/>
</dbReference>
<keyword evidence="3" id="KW-1015">Disulfide bond</keyword>
<evidence type="ECO:0000313" key="5">
    <source>
        <dbReference type="EMBL" id="KRF81790.1"/>
    </source>
</evidence>
<evidence type="ECO:0000313" key="6">
    <source>
        <dbReference type="Proteomes" id="UP000008792"/>
    </source>
</evidence>
<dbReference type="Proteomes" id="UP000008792">
    <property type="component" value="Unassembled WGS sequence"/>
</dbReference>
<name>A0A0Q9WLM9_DROVI</name>
<dbReference type="InterPro" id="IPR020901">
    <property type="entry name" value="Prtase_inh_Kunz-CS"/>
</dbReference>
<protein>
    <recommendedName>
        <fullName evidence="4">BPTI/Kunitz inhibitor domain-containing protein</fullName>
    </recommendedName>
</protein>
<dbReference type="InterPro" id="IPR002223">
    <property type="entry name" value="Kunitz_BPTI"/>
</dbReference>
<dbReference type="PANTHER" id="PTHR10083">
    <property type="entry name" value="KUNITZ-TYPE PROTEASE INHIBITOR-RELATED"/>
    <property type="match status" value="1"/>
</dbReference>
<feature type="domain" description="BPTI/Kunitz inhibitor" evidence="4">
    <location>
        <begin position="4"/>
        <end position="60"/>
    </location>
</feature>
<dbReference type="AlphaFoldDB" id="A0A0Q9WLM9"/>
<dbReference type="InParanoid" id="A0A0Q9WLM9"/>
<dbReference type="EMBL" id="CH940649">
    <property type="protein sequence ID" value="KRF81790.1"/>
    <property type="molecule type" value="Genomic_DNA"/>
</dbReference>
<evidence type="ECO:0000259" key="4">
    <source>
        <dbReference type="PROSITE" id="PS50279"/>
    </source>
</evidence>
<proteinExistence type="predicted"/>
<dbReference type="GO" id="GO:0005615">
    <property type="term" value="C:extracellular space"/>
    <property type="evidence" value="ECO:0007669"/>
    <property type="project" value="TreeGrafter"/>
</dbReference>